<keyword evidence="3" id="KW-1185">Reference proteome</keyword>
<feature type="transmembrane region" description="Helical" evidence="1">
    <location>
        <begin position="478"/>
        <end position="499"/>
    </location>
</feature>
<gene>
    <name evidence="2" type="ORF">K227x_39560</name>
</gene>
<proteinExistence type="predicted"/>
<feature type="transmembrane region" description="Helical" evidence="1">
    <location>
        <begin position="320"/>
        <end position="339"/>
    </location>
</feature>
<feature type="transmembrane region" description="Helical" evidence="1">
    <location>
        <begin position="289"/>
        <end position="308"/>
    </location>
</feature>
<feature type="transmembrane region" description="Helical" evidence="1">
    <location>
        <begin position="49"/>
        <end position="74"/>
    </location>
</feature>
<dbReference type="Proteomes" id="UP000318538">
    <property type="component" value="Chromosome"/>
</dbReference>
<reference evidence="2 3" key="1">
    <citation type="submission" date="2019-02" db="EMBL/GenBank/DDBJ databases">
        <title>Deep-cultivation of Planctomycetes and their phenomic and genomic characterization uncovers novel biology.</title>
        <authorList>
            <person name="Wiegand S."/>
            <person name="Jogler M."/>
            <person name="Boedeker C."/>
            <person name="Pinto D."/>
            <person name="Vollmers J."/>
            <person name="Rivas-Marin E."/>
            <person name="Kohn T."/>
            <person name="Peeters S.H."/>
            <person name="Heuer A."/>
            <person name="Rast P."/>
            <person name="Oberbeckmann S."/>
            <person name="Bunk B."/>
            <person name="Jeske O."/>
            <person name="Meyerdierks A."/>
            <person name="Storesund J.E."/>
            <person name="Kallscheuer N."/>
            <person name="Luecker S."/>
            <person name="Lage O.M."/>
            <person name="Pohl T."/>
            <person name="Merkel B.J."/>
            <person name="Hornburger P."/>
            <person name="Mueller R.-W."/>
            <person name="Bruemmer F."/>
            <person name="Labrenz M."/>
            <person name="Spormann A.M."/>
            <person name="Op den Camp H."/>
            <person name="Overmann J."/>
            <person name="Amann R."/>
            <person name="Jetten M.S.M."/>
            <person name="Mascher T."/>
            <person name="Medema M.H."/>
            <person name="Devos D.P."/>
            <person name="Kaster A.-K."/>
            <person name="Ovreas L."/>
            <person name="Rohde M."/>
            <person name="Galperin M.Y."/>
            <person name="Jogler C."/>
        </authorList>
    </citation>
    <scope>NUCLEOTIDE SEQUENCE [LARGE SCALE GENOMIC DNA]</scope>
    <source>
        <strain evidence="2 3">K22_7</strain>
    </source>
</reference>
<evidence type="ECO:0000313" key="3">
    <source>
        <dbReference type="Proteomes" id="UP000318538"/>
    </source>
</evidence>
<feature type="transmembrane region" description="Helical" evidence="1">
    <location>
        <begin position="101"/>
        <end position="126"/>
    </location>
</feature>
<keyword evidence="1" id="KW-1133">Transmembrane helix</keyword>
<feature type="transmembrane region" description="Helical" evidence="1">
    <location>
        <begin position="214"/>
        <end position="231"/>
    </location>
</feature>
<feature type="transmembrane region" description="Helical" evidence="1">
    <location>
        <begin position="447"/>
        <end position="466"/>
    </location>
</feature>
<accession>A0A517NEK1</accession>
<feature type="transmembrane region" description="Helical" evidence="1">
    <location>
        <begin position="21"/>
        <end position="43"/>
    </location>
</feature>
<feature type="transmembrane region" description="Helical" evidence="1">
    <location>
        <begin position="360"/>
        <end position="379"/>
    </location>
</feature>
<feature type="transmembrane region" description="Helical" evidence="1">
    <location>
        <begin position="146"/>
        <end position="167"/>
    </location>
</feature>
<name>A0A517NEK1_9BACT</name>
<sequence>MNTQRIWQRLVWKDGLMIKPLLLAIGIAILAAPLLVAFVSATSDDGGRAAMVIAVMMWVLLPNLVAIGAPAMLIGTEEETGTFRWLRTLPLRWQLIADSKLLVSALAVAGAWLLASCSLWICIWALPHSDQHVARAFPGMLTMTGVLQAMFFSATLLLIGFASSYALRSPVAALVALLPIVSITWYVIVVIATILMDDRYANSLADMTAPAWQWWRLIAVGMAFLAGLFVLQRWLARRRLLDTEKTLSNPMGAVVTAEAYRPPPMAVVGLYRPSPIFALLWQQWRQVQLAVLPMVVIVFVLCVMSTSRNYFRPMHAMAELAIPVTTLALMWLGALTFYGDSVRRQCAFFADRGISKSQIWLTRIIPTLVPALFLIAMVFVTQQSQDGPQRMGDMEPISVAWWFAFYGCGQLVSLWVKRPVLSFFATPAFAMISLMMTVIFLTGYVGYQWAMLAVPPVLLFASWRLIGRWLDGRMDRGFHVRVVAWTVAAAALPILIVMASRWVTTPMQMDGWRRSMLAESIPAAKNPRQGLSYDLPISRAISFEAMSPITAGTHIRPQITDRLRLELDDAETIGFHVGFSELRGLVSLASLNLGLSVALGEEDQNSDAMGMELDSAIADLDSAITELADSVGARPAGATTEDSGDGQTTQDAVMRAVVNRQLATEVLLKWSREVRQLVLDGQEGLIGLVRIAEPAERLALHALNADPTMKSLVSDKPLVDMIPSDDLRRRSRRIAVIHEWRRYQHGWNTVGFGHLWNSFGGVKMLDGRAHRYWIERNRADRYVDLFTRQMIEQIRDGGLFVTVASREQWRDDFLQAKLGSLYQPGSRQLEYTLTQWVEGMSYLPATAQQVRREAARLEKLKDPA</sequence>
<dbReference type="RefSeq" id="WP_218933351.1">
    <property type="nucleotide sequence ID" value="NZ_CP036525.1"/>
</dbReference>
<feature type="transmembrane region" description="Helical" evidence="1">
    <location>
        <begin position="174"/>
        <end position="194"/>
    </location>
</feature>
<evidence type="ECO:0000256" key="1">
    <source>
        <dbReference type="SAM" id="Phobius"/>
    </source>
</evidence>
<protein>
    <recommendedName>
        <fullName evidence="4">ABC-2 family transporter protein</fullName>
    </recommendedName>
</protein>
<organism evidence="2 3">
    <name type="scientific">Rubripirellula lacrimiformis</name>
    <dbReference type="NCBI Taxonomy" id="1930273"/>
    <lineage>
        <taxon>Bacteria</taxon>
        <taxon>Pseudomonadati</taxon>
        <taxon>Planctomycetota</taxon>
        <taxon>Planctomycetia</taxon>
        <taxon>Pirellulales</taxon>
        <taxon>Pirellulaceae</taxon>
        <taxon>Rubripirellula</taxon>
    </lineage>
</organism>
<dbReference type="Pfam" id="PF12730">
    <property type="entry name" value="ABC2_membrane_4"/>
    <property type="match status" value="1"/>
</dbReference>
<feature type="transmembrane region" description="Helical" evidence="1">
    <location>
        <begin position="423"/>
        <end position="441"/>
    </location>
</feature>
<dbReference type="EMBL" id="CP036525">
    <property type="protein sequence ID" value="QDT05555.1"/>
    <property type="molecule type" value="Genomic_DNA"/>
</dbReference>
<dbReference type="AlphaFoldDB" id="A0A517NEK1"/>
<feature type="transmembrane region" description="Helical" evidence="1">
    <location>
        <begin position="399"/>
        <end position="416"/>
    </location>
</feature>
<evidence type="ECO:0008006" key="4">
    <source>
        <dbReference type="Google" id="ProtNLM"/>
    </source>
</evidence>
<dbReference type="KEGG" id="rlc:K227x_39560"/>
<keyword evidence="1" id="KW-0472">Membrane</keyword>
<evidence type="ECO:0000313" key="2">
    <source>
        <dbReference type="EMBL" id="QDT05555.1"/>
    </source>
</evidence>
<keyword evidence="1" id="KW-0812">Transmembrane</keyword>